<feature type="transmembrane region" description="Helical" evidence="7">
    <location>
        <begin position="141"/>
        <end position="159"/>
    </location>
</feature>
<dbReference type="InterPro" id="IPR011527">
    <property type="entry name" value="ABC1_TM_dom"/>
</dbReference>
<dbReference type="RefSeq" id="WP_165643009.1">
    <property type="nucleotide sequence ID" value="NZ_JAAITT010000052.1"/>
</dbReference>
<dbReference type="Proteomes" id="UP000669239">
    <property type="component" value="Unassembled WGS sequence"/>
</dbReference>
<evidence type="ECO:0000313" key="11">
    <source>
        <dbReference type="Proteomes" id="UP000669239"/>
    </source>
</evidence>
<evidence type="ECO:0000256" key="3">
    <source>
        <dbReference type="ARBA" id="ARBA00022741"/>
    </source>
</evidence>
<feature type="domain" description="ABC transporter" evidence="8">
    <location>
        <begin position="339"/>
        <end position="575"/>
    </location>
</feature>
<proteinExistence type="predicted"/>
<dbReference type="InterPro" id="IPR039421">
    <property type="entry name" value="Type_1_exporter"/>
</dbReference>
<keyword evidence="3" id="KW-0547">Nucleotide-binding</keyword>
<dbReference type="InterPro" id="IPR003593">
    <property type="entry name" value="AAA+_ATPase"/>
</dbReference>
<feature type="domain" description="ABC transmembrane type-1" evidence="9">
    <location>
        <begin position="24"/>
        <end position="306"/>
    </location>
</feature>
<feature type="transmembrane region" description="Helical" evidence="7">
    <location>
        <begin position="59"/>
        <end position="82"/>
    </location>
</feature>
<evidence type="ECO:0000256" key="2">
    <source>
        <dbReference type="ARBA" id="ARBA00022692"/>
    </source>
</evidence>
<dbReference type="SUPFAM" id="SSF90123">
    <property type="entry name" value="ABC transporter transmembrane region"/>
    <property type="match status" value="1"/>
</dbReference>
<dbReference type="PANTHER" id="PTHR43394">
    <property type="entry name" value="ATP-DEPENDENT PERMEASE MDL1, MITOCHONDRIAL"/>
    <property type="match status" value="1"/>
</dbReference>
<dbReference type="Pfam" id="PF00005">
    <property type="entry name" value="ABC_tran"/>
    <property type="match status" value="1"/>
</dbReference>
<evidence type="ECO:0000259" key="8">
    <source>
        <dbReference type="PROSITE" id="PS50893"/>
    </source>
</evidence>
<sequence>MKGQHQKTIRTLLSSVREYKKASLWCPVFVVLEVLMEVLVPGVMALIIDKGINGGSINYILKVGAVLILMSMLALFFGIMAGTNAAKASAGMAGNLRMDMFHHIQDFSFANIDRFSSSSLVTRLTTDVTNVQNAYQMVIRIAIRGPIMLVFALVMALGISRDLSTIFFIILPILGSGLFFIVIKAHPYFEAVFKRYDVLNRVVQENLNGIRVVKAYVREPFEIQKFHQISEDVFYQFKYAEKIVAWNSPLMQFCMYNCILLVSGLGARLIVGGSMSTGELTSMIIYAVQILSSLMMLSMVFVMVIMARSSAERIVEVLEEKSSLADPEHPIREVKDGSIDFYHVDFSYIGDGEKLALKDVDIHIKPGETIGILGGTGSSKTTFVQLIPRLYDVTAGCLKVGGRDVRQYDLKSLRDQVAMVLQKNVLFTGTIRDNLKWGSPNASEEEIIHACRLSQADEFIRQFPDQYDTFLDQGGTNVSGGQKQRLCIARALLKKPRILILDDSTSAVDTKTDALIRRALREEMPDTTKLIIAQRISSVEDADKVIVLDHGTVNDFGTPDELLARNKIYREVYESQKKGDKEEE</sequence>
<feature type="transmembrane region" description="Helical" evidence="7">
    <location>
        <begin position="165"/>
        <end position="185"/>
    </location>
</feature>
<dbReference type="SUPFAM" id="SSF52540">
    <property type="entry name" value="P-loop containing nucleoside triphosphate hydrolases"/>
    <property type="match status" value="1"/>
</dbReference>
<dbReference type="EMBL" id="JAAITT010000052">
    <property type="protein sequence ID" value="NSJ51962.1"/>
    <property type="molecule type" value="Genomic_DNA"/>
</dbReference>
<dbReference type="PROSITE" id="PS50893">
    <property type="entry name" value="ABC_TRANSPORTER_2"/>
    <property type="match status" value="1"/>
</dbReference>
<gene>
    <name evidence="10" type="ORF">G5B36_25155</name>
</gene>
<dbReference type="Gene3D" id="3.40.50.300">
    <property type="entry name" value="P-loop containing nucleotide triphosphate hydrolases"/>
    <property type="match status" value="1"/>
</dbReference>
<dbReference type="PROSITE" id="PS50929">
    <property type="entry name" value="ABC_TM1F"/>
    <property type="match status" value="1"/>
</dbReference>
<keyword evidence="11" id="KW-1185">Reference proteome</keyword>
<accession>A0ABX2HR89</accession>
<keyword evidence="2 7" id="KW-0812">Transmembrane</keyword>
<reference evidence="10 11" key="1">
    <citation type="journal article" date="2020" name="Cell Host Microbe">
        <title>Functional and Genomic Variation between Human-Derived Isolates of Lachnospiraceae Reveals Inter- and Intra-Species Diversity.</title>
        <authorList>
            <person name="Sorbara M.T."/>
            <person name="Littmann E.R."/>
            <person name="Fontana E."/>
            <person name="Moody T.U."/>
            <person name="Kohout C.E."/>
            <person name="Gjonbalaj M."/>
            <person name="Eaton V."/>
            <person name="Seok R."/>
            <person name="Leiner I.M."/>
            <person name="Pamer E.G."/>
        </authorList>
    </citation>
    <scope>NUCLEOTIDE SEQUENCE [LARGE SCALE GENOMIC DNA]</scope>
    <source>
        <strain evidence="10 11">MSK.1.17</strain>
    </source>
</reference>
<dbReference type="SMART" id="SM00382">
    <property type="entry name" value="AAA"/>
    <property type="match status" value="1"/>
</dbReference>
<keyword evidence="6 7" id="KW-0472">Membrane</keyword>
<dbReference type="GO" id="GO:0005524">
    <property type="term" value="F:ATP binding"/>
    <property type="evidence" value="ECO:0007669"/>
    <property type="project" value="UniProtKB-KW"/>
</dbReference>
<dbReference type="Pfam" id="PF00664">
    <property type="entry name" value="ABC_membrane"/>
    <property type="match status" value="1"/>
</dbReference>
<dbReference type="CDD" id="cd18548">
    <property type="entry name" value="ABC_6TM_Tm287_like"/>
    <property type="match status" value="1"/>
</dbReference>
<dbReference type="PROSITE" id="PS00211">
    <property type="entry name" value="ABC_TRANSPORTER_1"/>
    <property type="match status" value="1"/>
</dbReference>
<keyword evidence="4 10" id="KW-0067">ATP-binding</keyword>
<evidence type="ECO:0000256" key="7">
    <source>
        <dbReference type="SAM" id="Phobius"/>
    </source>
</evidence>
<feature type="transmembrane region" description="Helical" evidence="7">
    <location>
        <begin position="24"/>
        <end position="47"/>
    </location>
</feature>
<feature type="transmembrane region" description="Helical" evidence="7">
    <location>
        <begin position="253"/>
        <end position="271"/>
    </location>
</feature>
<name>A0ABX2HR89_9FIRM</name>
<evidence type="ECO:0000256" key="1">
    <source>
        <dbReference type="ARBA" id="ARBA00004651"/>
    </source>
</evidence>
<keyword evidence="5 7" id="KW-1133">Transmembrane helix</keyword>
<evidence type="ECO:0000313" key="10">
    <source>
        <dbReference type="EMBL" id="NSJ51962.1"/>
    </source>
</evidence>
<organism evidence="10 11">
    <name type="scientific">Enterocloster aldenensis</name>
    <dbReference type="NCBI Taxonomy" id="358742"/>
    <lineage>
        <taxon>Bacteria</taxon>
        <taxon>Bacillati</taxon>
        <taxon>Bacillota</taxon>
        <taxon>Clostridia</taxon>
        <taxon>Lachnospirales</taxon>
        <taxon>Lachnospiraceae</taxon>
        <taxon>Enterocloster</taxon>
    </lineage>
</organism>
<feature type="transmembrane region" description="Helical" evidence="7">
    <location>
        <begin position="283"/>
        <end position="305"/>
    </location>
</feature>
<dbReference type="Gene3D" id="1.20.1560.10">
    <property type="entry name" value="ABC transporter type 1, transmembrane domain"/>
    <property type="match status" value="1"/>
</dbReference>
<dbReference type="InterPro" id="IPR017871">
    <property type="entry name" value="ABC_transporter-like_CS"/>
</dbReference>
<comment type="caution">
    <text evidence="10">The sequence shown here is derived from an EMBL/GenBank/DDBJ whole genome shotgun (WGS) entry which is preliminary data.</text>
</comment>
<dbReference type="PANTHER" id="PTHR43394:SF1">
    <property type="entry name" value="ATP-BINDING CASSETTE SUB-FAMILY B MEMBER 10, MITOCHONDRIAL"/>
    <property type="match status" value="1"/>
</dbReference>
<evidence type="ECO:0000256" key="4">
    <source>
        <dbReference type="ARBA" id="ARBA00022840"/>
    </source>
</evidence>
<dbReference type="InterPro" id="IPR003439">
    <property type="entry name" value="ABC_transporter-like_ATP-bd"/>
</dbReference>
<dbReference type="InterPro" id="IPR036640">
    <property type="entry name" value="ABC1_TM_sf"/>
</dbReference>
<evidence type="ECO:0000256" key="5">
    <source>
        <dbReference type="ARBA" id="ARBA00022989"/>
    </source>
</evidence>
<protein>
    <submittedName>
        <fullName evidence="10">ABC transporter ATP-binding protein</fullName>
    </submittedName>
</protein>
<comment type="subcellular location">
    <subcellularLocation>
        <location evidence="1">Cell membrane</location>
        <topology evidence="1">Multi-pass membrane protein</topology>
    </subcellularLocation>
</comment>
<evidence type="ECO:0000256" key="6">
    <source>
        <dbReference type="ARBA" id="ARBA00023136"/>
    </source>
</evidence>
<dbReference type="InterPro" id="IPR027417">
    <property type="entry name" value="P-loop_NTPase"/>
</dbReference>
<evidence type="ECO:0000259" key="9">
    <source>
        <dbReference type="PROSITE" id="PS50929"/>
    </source>
</evidence>